<feature type="compositionally biased region" description="Basic and acidic residues" evidence="1">
    <location>
        <begin position="117"/>
        <end position="128"/>
    </location>
</feature>
<feature type="signal peptide" evidence="2">
    <location>
        <begin position="1"/>
        <end position="26"/>
    </location>
</feature>
<keyword evidence="2" id="KW-0732">Signal</keyword>
<organism evidence="3 4">
    <name type="scientific">Thauera linaloolentis (strain DSM 12138 / JCM 21573 / CCUG 41526 / CIP 105981 / IAM 15112 / NBRC 102519 / 47Lol)</name>
    <dbReference type="NCBI Taxonomy" id="1123367"/>
    <lineage>
        <taxon>Bacteria</taxon>
        <taxon>Pseudomonadati</taxon>
        <taxon>Pseudomonadota</taxon>
        <taxon>Betaproteobacteria</taxon>
        <taxon>Rhodocyclales</taxon>
        <taxon>Zoogloeaceae</taxon>
        <taxon>Thauera</taxon>
    </lineage>
</organism>
<gene>
    <name evidence="3" type="ORF">C666_07150</name>
</gene>
<proteinExistence type="predicted"/>
<evidence type="ECO:0000256" key="1">
    <source>
        <dbReference type="SAM" id="MobiDB-lite"/>
    </source>
</evidence>
<feature type="region of interest" description="Disordered" evidence="1">
    <location>
        <begin position="117"/>
        <end position="156"/>
    </location>
</feature>
<comment type="caution">
    <text evidence="3">The sequence shown here is derived from an EMBL/GenBank/DDBJ whole genome shotgun (WGS) entry which is preliminary data.</text>
</comment>
<dbReference type="STRING" id="1123367.GCA_000621305_02139"/>
<protein>
    <submittedName>
        <fullName evidence="3">Uncharacterized protein</fullName>
    </submittedName>
</protein>
<reference evidence="3 4" key="1">
    <citation type="submission" date="2012-09" db="EMBL/GenBank/DDBJ databases">
        <title>Draft Genome Sequences of 6 Strains from Genus Thauera.</title>
        <authorList>
            <person name="Liu B."/>
            <person name="Shapleigh J.P."/>
            <person name="Frostegard A.H."/>
        </authorList>
    </citation>
    <scope>NUCLEOTIDE SEQUENCE [LARGE SCALE GENOMIC DNA]</scope>
    <source>
        <strain evidence="4">47Lol / DSM 12138</strain>
    </source>
</reference>
<feature type="region of interest" description="Disordered" evidence="1">
    <location>
        <begin position="52"/>
        <end position="81"/>
    </location>
</feature>
<dbReference type="OrthoDB" id="9181795at2"/>
<feature type="chain" id="PRO_5004128816" evidence="2">
    <location>
        <begin position="27"/>
        <end position="156"/>
    </location>
</feature>
<evidence type="ECO:0000313" key="3">
    <source>
        <dbReference type="EMBL" id="ENO89219.1"/>
    </source>
</evidence>
<dbReference type="EMBL" id="AMXE01000018">
    <property type="protein sequence ID" value="ENO89219.1"/>
    <property type="molecule type" value="Genomic_DNA"/>
</dbReference>
<dbReference type="AlphaFoldDB" id="N6ZAK6"/>
<sequence length="156" mass="16421">MTHPRHRPPARTALLLAAAIVAPAGAATSALPDAATEAGLGRLFFTPDERRILDEPPLPSAPPAAVVARPMPAAPPPRRIDGLVRQSSGALTLWLDGTPGPLPQALRAAPFPALELIPRHSPRERLRTGDAWQPPADTPPAQAPLAADEQDARQPE</sequence>
<name>N6ZAK6_THAL4</name>
<dbReference type="Proteomes" id="UP000013232">
    <property type="component" value="Unassembled WGS sequence"/>
</dbReference>
<evidence type="ECO:0000313" key="4">
    <source>
        <dbReference type="Proteomes" id="UP000013232"/>
    </source>
</evidence>
<accession>N6ZAK6</accession>
<dbReference type="RefSeq" id="WP_004336101.1">
    <property type="nucleotide sequence ID" value="NZ_AMXE01000018.1"/>
</dbReference>
<keyword evidence="4" id="KW-1185">Reference proteome</keyword>
<evidence type="ECO:0000256" key="2">
    <source>
        <dbReference type="SAM" id="SignalP"/>
    </source>
</evidence>